<feature type="region of interest" description="Disordered" evidence="1">
    <location>
        <begin position="147"/>
        <end position="210"/>
    </location>
</feature>
<reference evidence="4" key="1">
    <citation type="journal article" date="2017" name="Genome Announc.">
        <title>Complete Genome Sequence of Mycobacterium stephanolepidis.</title>
        <authorList>
            <person name="Fukano H."/>
            <person name="Yoshida M."/>
            <person name="Katayama Y."/>
            <person name="Omatsu T."/>
            <person name="Mizutani T."/>
            <person name="Kurata O."/>
            <person name="Wada S."/>
            <person name="Hoshino Y."/>
        </authorList>
    </citation>
    <scope>NUCLEOTIDE SEQUENCE [LARGE SCALE GENOMIC DNA]</scope>
    <source>
        <strain evidence="4">NJB0901</strain>
    </source>
</reference>
<accession>A0A1Z4F373</accession>
<evidence type="ECO:0000256" key="1">
    <source>
        <dbReference type="SAM" id="MobiDB-lite"/>
    </source>
</evidence>
<dbReference type="InterPro" id="IPR038732">
    <property type="entry name" value="HpyO/CreE_NAD-binding"/>
</dbReference>
<name>A0A1Z4F373_9MYCO</name>
<feature type="domain" description="FAD-dependent urate hydroxylase HpyO/Asp monooxygenase CreE-like FAD/NAD(P)-binding" evidence="2">
    <location>
        <begin position="5"/>
        <end position="149"/>
    </location>
</feature>
<dbReference type="AlphaFoldDB" id="A0A1Z4F373"/>
<dbReference type="SUPFAM" id="SSF51905">
    <property type="entry name" value="FAD/NAD(P)-binding domain"/>
    <property type="match status" value="1"/>
</dbReference>
<dbReference type="PANTHER" id="PTHR40254">
    <property type="entry name" value="BLR0577 PROTEIN"/>
    <property type="match status" value="1"/>
</dbReference>
<evidence type="ECO:0000259" key="2">
    <source>
        <dbReference type="Pfam" id="PF13454"/>
    </source>
</evidence>
<dbReference type="EMBL" id="AP018165">
    <property type="protein sequence ID" value="BAX99647.1"/>
    <property type="molecule type" value="Genomic_DNA"/>
</dbReference>
<dbReference type="PANTHER" id="PTHR40254:SF1">
    <property type="entry name" value="BLR0577 PROTEIN"/>
    <property type="match status" value="1"/>
</dbReference>
<keyword evidence="4" id="KW-1185">Reference proteome</keyword>
<evidence type="ECO:0000313" key="4">
    <source>
        <dbReference type="Proteomes" id="UP000217954"/>
    </source>
</evidence>
<gene>
    <name evidence="3" type="ORF">MSTE_04353</name>
</gene>
<dbReference type="InterPro" id="IPR036188">
    <property type="entry name" value="FAD/NAD-bd_sf"/>
</dbReference>
<organism evidence="3 4">
    <name type="scientific">[Mycobacterium] stephanolepidis</name>
    <dbReference type="NCBI Taxonomy" id="1520670"/>
    <lineage>
        <taxon>Bacteria</taxon>
        <taxon>Bacillati</taxon>
        <taxon>Actinomycetota</taxon>
        <taxon>Actinomycetes</taxon>
        <taxon>Mycobacteriales</taxon>
        <taxon>Mycobacteriaceae</taxon>
        <taxon>Mycobacteroides</taxon>
    </lineage>
</organism>
<dbReference type="Pfam" id="PF13454">
    <property type="entry name" value="NAD_binding_9"/>
    <property type="match status" value="1"/>
</dbReference>
<dbReference type="Gene3D" id="3.50.50.60">
    <property type="entry name" value="FAD/NAD(P)-binding domain"/>
    <property type="match status" value="1"/>
</dbReference>
<evidence type="ECO:0000313" key="3">
    <source>
        <dbReference type="EMBL" id="BAX99647.1"/>
    </source>
</evidence>
<dbReference type="Proteomes" id="UP000217954">
    <property type="component" value="Chromosome"/>
</dbReference>
<proteinExistence type="predicted"/>
<feature type="compositionally biased region" description="Low complexity" evidence="1">
    <location>
        <begin position="190"/>
        <end position="203"/>
    </location>
</feature>
<reference evidence="3 4" key="2">
    <citation type="journal article" date="2017" name="Int. J. Syst. Evol. Microbiol.">
        <title>Mycobacterium stephanolepidis sp. nov., a rapidly growing species related to Mycobacterium chelonae, isolated from marine teleost fish, Stephanolepis cirrhifer.</title>
        <authorList>
            <person name="Fukano H."/>
            <person name="Wada S."/>
            <person name="Kurata O."/>
            <person name="Katayama K."/>
            <person name="Fujiwara N."/>
            <person name="Hoshino Y."/>
        </authorList>
    </citation>
    <scope>NUCLEOTIDE SEQUENCE [LARGE SCALE GENOMIC DNA]</scope>
    <source>
        <strain evidence="3 4">NJB0901</strain>
    </source>
</reference>
<dbReference type="InterPro" id="IPR052189">
    <property type="entry name" value="L-asp_N-monooxygenase_NS-form"/>
</dbReference>
<protein>
    <recommendedName>
        <fullName evidence="2">FAD-dependent urate hydroxylase HpyO/Asp monooxygenase CreE-like FAD/NAD(P)-binding domain-containing protein</fullName>
    </recommendedName>
</protein>
<dbReference type="KEGG" id="mste:MSTE_04353"/>
<sequence>MTRVAVVGAGAAGTLVALHLLRRDALGALHLTVIDPDRSTGPGVPYRTTDPRHLLNVPAGKLSVDAAEPSDFVAWLAENGLPGMSAEDFVPRELLGRYLSTAFEGARDARVTRVHHRAVAVTRHDGELSVALCNGDEVHADTVVLAPGHTRQPSRGWRSASGRNRSDDGRSGLHAATAGTNPACDIPWWAAPESTSSGSTPSGAGSGVRY</sequence>